<keyword evidence="1" id="KW-0175">Coiled coil</keyword>
<evidence type="ECO:0000256" key="1">
    <source>
        <dbReference type="SAM" id="Coils"/>
    </source>
</evidence>
<dbReference type="InterPro" id="IPR025409">
    <property type="entry name" value="DUF4303"/>
</dbReference>
<name>A0A3B0Y6S6_9ZZZZ</name>
<evidence type="ECO:0000313" key="2">
    <source>
        <dbReference type="EMBL" id="VAW71237.1"/>
    </source>
</evidence>
<dbReference type="AlphaFoldDB" id="A0A3B0Y6S6"/>
<dbReference type="EMBL" id="UOFJ01000582">
    <property type="protein sequence ID" value="VAW71237.1"/>
    <property type="molecule type" value="Genomic_DNA"/>
</dbReference>
<accession>A0A3B0Y6S6</accession>
<dbReference type="Pfam" id="PF14136">
    <property type="entry name" value="DUF4303"/>
    <property type="match status" value="1"/>
</dbReference>
<sequence length="209" mass="24694">MLNTENFEQALYTDAKRAFDKIIEEKGEDLYVIGFYHFGGWDGVMALFNTRSDLAPLQKISYGEDQKGYELGVKWCPSDFPSLEEYSEYFERSTEEIHKLRDQIDELSEDFQADWQQTLKALQRVLNRLDAEGVFSQTVNRDTLTLYIANYDEDYQCRYERVKALNPESVLERVSPEFEYMIALHEKWERAAFAEMMQELEAERDEPLD</sequence>
<reference evidence="2" key="1">
    <citation type="submission" date="2018-06" db="EMBL/GenBank/DDBJ databases">
        <authorList>
            <person name="Zhirakovskaya E."/>
        </authorList>
    </citation>
    <scope>NUCLEOTIDE SEQUENCE</scope>
</reference>
<evidence type="ECO:0008006" key="3">
    <source>
        <dbReference type="Google" id="ProtNLM"/>
    </source>
</evidence>
<feature type="coiled-coil region" evidence="1">
    <location>
        <begin position="83"/>
        <end position="132"/>
    </location>
</feature>
<protein>
    <recommendedName>
        <fullName evidence="3">DUF4303 domain-containing protein</fullName>
    </recommendedName>
</protein>
<gene>
    <name evidence="2" type="ORF">MNBD_GAMMA10-338</name>
</gene>
<proteinExistence type="predicted"/>
<organism evidence="2">
    <name type="scientific">hydrothermal vent metagenome</name>
    <dbReference type="NCBI Taxonomy" id="652676"/>
    <lineage>
        <taxon>unclassified sequences</taxon>
        <taxon>metagenomes</taxon>
        <taxon>ecological metagenomes</taxon>
    </lineage>
</organism>